<dbReference type="Pfam" id="PF08282">
    <property type="entry name" value="Hydrolase_3"/>
    <property type="match status" value="1"/>
</dbReference>
<accession>A0A8A0RI29</accession>
<dbReference type="Proteomes" id="UP000662904">
    <property type="component" value="Chromosome"/>
</dbReference>
<dbReference type="EMBL" id="CP059066">
    <property type="protein sequence ID" value="QSQ07915.1"/>
    <property type="molecule type" value="Genomic_DNA"/>
</dbReference>
<proteinExistence type="predicted"/>
<dbReference type="GO" id="GO:0005829">
    <property type="term" value="C:cytosol"/>
    <property type="evidence" value="ECO:0007669"/>
    <property type="project" value="TreeGrafter"/>
</dbReference>
<dbReference type="GO" id="GO:0000287">
    <property type="term" value="F:magnesium ion binding"/>
    <property type="evidence" value="ECO:0007669"/>
    <property type="project" value="TreeGrafter"/>
</dbReference>
<reference evidence="1" key="1">
    <citation type="submission" date="2020-07" db="EMBL/GenBank/DDBJ databases">
        <title>Koleobacter methoxysyntrophicus gen. nov., sp. nov., a novel anaerobic bacterium isolated from deep subsurface oil field and proposal of Koleobacterales ord. nov. in the phylum Firmicutes.</title>
        <authorList>
            <person name="Sakamoto S."/>
            <person name="Tamaki H."/>
        </authorList>
    </citation>
    <scope>NUCLEOTIDE SEQUENCE</scope>
    <source>
        <strain evidence="1">NRmbB1</strain>
    </source>
</reference>
<dbReference type="Gene3D" id="3.40.50.1000">
    <property type="entry name" value="HAD superfamily/HAD-like"/>
    <property type="match status" value="1"/>
</dbReference>
<gene>
    <name evidence="1" type="primary">yidA_1</name>
    <name evidence="1" type="ORF">H0A61_00232</name>
</gene>
<organism evidence="1 2">
    <name type="scientific">Koleobacter methoxysyntrophicus</name>
    <dbReference type="NCBI Taxonomy" id="2751313"/>
    <lineage>
        <taxon>Bacteria</taxon>
        <taxon>Bacillati</taxon>
        <taxon>Bacillota</taxon>
        <taxon>Clostridia</taxon>
        <taxon>Koleobacterales</taxon>
        <taxon>Koleobacteraceae</taxon>
        <taxon>Koleobacter</taxon>
    </lineage>
</organism>
<protein>
    <submittedName>
        <fullName evidence="1">Sugar phosphatase YidA</fullName>
        <ecNumber evidence="1">3.1.3.23</ecNumber>
    </submittedName>
</protein>
<evidence type="ECO:0000313" key="2">
    <source>
        <dbReference type="Proteomes" id="UP000662904"/>
    </source>
</evidence>
<dbReference type="PANTHER" id="PTHR10000">
    <property type="entry name" value="PHOSPHOSERINE PHOSPHATASE"/>
    <property type="match status" value="1"/>
</dbReference>
<dbReference type="SFLD" id="SFLDG01140">
    <property type="entry name" value="C2.B:_Phosphomannomutase_and_P"/>
    <property type="match status" value="1"/>
</dbReference>
<dbReference type="SFLD" id="SFLDS00003">
    <property type="entry name" value="Haloacid_Dehalogenase"/>
    <property type="match status" value="1"/>
</dbReference>
<keyword evidence="2" id="KW-1185">Reference proteome</keyword>
<dbReference type="InterPro" id="IPR023214">
    <property type="entry name" value="HAD_sf"/>
</dbReference>
<dbReference type="AlphaFoldDB" id="A0A8A0RI29"/>
<dbReference type="InterPro" id="IPR000150">
    <property type="entry name" value="Cof"/>
</dbReference>
<dbReference type="KEGG" id="kme:H0A61_00232"/>
<dbReference type="RefSeq" id="WP_206708160.1">
    <property type="nucleotide sequence ID" value="NZ_CP059066.1"/>
</dbReference>
<name>A0A8A0RI29_9FIRM</name>
<keyword evidence="1" id="KW-0378">Hydrolase</keyword>
<dbReference type="NCBIfam" id="TIGR01484">
    <property type="entry name" value="HAD-SF-IIB"/>
    <property type="match status" value="1"/>
</dbReference>
<dbReference type="CDD" id="cd07516">
    <property type="entry name" value="HAD_Pase"/>
    <property type="match status" value="1"/>
</dbReference>
<dbReference type="InterPro" id="IPR006379">
    <property type="entry name" value="HAD-SF_hydro_IIB"/>
</dbReference>
<sequence length="268" mass="30416">MAKIRMVAIDMDGTLLNDDLAVSERNRAKIQEAVDRGIYVVLATARTFKAAQHYAKALNLNMPIITYNGALVKEAAGGRVICSSKLDSETAKEIIRFGEEKGVYTKVYIDDVLYVERENEEAREFSRLHRISYRAVGKLSENIRQQPYMIVFKDEAEKIDSVREKLDQKLNLPVSYTLSTPRSLEVMNIGVSKKNALELLARRLNIRREEVLAVGNSLNDYDMLKWAGVGIAMKNSDRQLLEKWNAVSEYDNNGDGVSYILDRYLGLE</sequence>
<dbReference type="PANTHER" id="PTHR10000:SF8">
    <property type="entry name" value="HAD SUPERFAMILY HYDROLASE-LIKE, TYPE 3"/>
    <property type="match status" value="1"/>
</dbReference>
<evidence type="ECO:0000313" key="1">
    <source>
        <dbReference type="EMBL" id="QSQ07915.1"/>
    </source>
</evidence>
<dbReference type="GO" id="GO:0050308">
    <property type="term" value="F:sugar-phosphatase activity"/>
    <property type="evidence" value="ECO:0007669"/>
    <property type="project" value="UniProtKB-EC"/>
</dbReference>
<dbReference type="Gene3D" id="3.30.1240.10">
    <property type="match status" value="1"/>
</dbReference>
<dbReference type="NCBIfam" id="TIGR00099">
    <property type="entry name" value="Cof-subfamily"/>
    <property type="match status" value="1"/>
</dbReference>
<dbReference type="SUPFAM" id="SSF56784">
    <property type="entry name" value="HAD-like"/>
    <property type="match status" value="1"/>
</dbReference>
<dbReference type="EC" id="3.1.3.23" evidence="1"/>
<dbReference type="InterPro" id="IPR036412">
    <property type="entry name" value="HAD-like_sf"/>
</dbReference>